<evidence type="ECO:0008006" key="3">
    <source>
        <dbReference type="Google" id="ProtNLM"/>
    </source>
</evidence>
<evidence type="ECO:0000313" key="1">
    <source>
        <dbReference type="EMBL" id="OWA52638.1"/>
    </source>
</evidence>
<accession>A0A9X6RLP1</accession>
<gene>
    <name evidence="1" type="ORF">BV898_17085</name>
</gene>
<dbReference type="EMBL" id="MTYJ01000278">
    <property type="protein sequence ID" value="OWA52638.1"/>
    <property type="molecule type" value="Genomic_DNA"/>
</dbReference>
<dbReference type="OrthoDB" id="10056288at2759"/>
<dbReference type="Gene3D" id="3.50.4.10">
    <property type="entry name" value="Hepatocyte Growth Factor"/>
    <property type="match status" value="1"/>
</dbReference>
<organism evidence="1 2">
    <name type="scientific">Hypsibius exemplaris</name>
    <name type="common">Freshwater tardigrade</name>
    <dbReference type="NCBI Taxonomy" id="2072580"/>
    <lineage>
        <taxon>Eukaryota</taxon>
        <taxon>Metazoa</taxon>
        <taxon>Ecdysozoa</taxon>
        <taxon>Tardigrada</taxon>
        <taxon>Eutardigrada</taxon>
        <taxon>Parachela</taxon>
        <taxon>Hypsibioidea</taxon>
        <taxon>Hypsibiidae</taxon>
        <taxon>Hypsibius</taxon>
    </lineage>
</organism>
<protein>
    <recommendedName>
        <fullName evidence="3">Apple domain-containing protein</fullName>
    </recommendedName>
</protein>
<keyword evidence="2" id="KW-1185">Reference proteome</keyword>
<proteinExistence type="predicted"/>
<sequence>MYDQLSSIVQRNRRNLVSHLGVGLSTDLGFQWERLLTFFILLVAVNEASAIEWNGNNWAHGCDFTGGDFSRAAHPREECGGRCAATQGCTHFTWTEVTTVGTCFMKQGPVSKAHAFPPPTNRWSVESFWRVCQMDRWRGGKPTRYWDCCKRAVRGRAKAAVSPVKMSGLTSDGIVGC</sequence>
<dbReference type="Proteomes" id="UP000192578">
    <property type="component" value="Unassembled WGS sequence"/>
</dbReference>
<comment type="caution">
    <text evidence="1">The sequence shown here is derived from an EMBL/GenBank/DDBJ whole genome shotgun (WGS) entry which is preliminary data.</text>
</comment>
<evidence type="ECO:0000313" key="2">
    <source>
        <dbReference type="Proteomes" id="UP000192578"/>
    </source>
</evidence>
<dbReference type="AlphaFoldDB" id="A0A9X6RLP1"/>
<name>A0A9X6RLP1_HYPEX</name>
<reference evidence="2" key="1">
    <citation type="submission" date="2017-01" db="EMBL/GenBank/DDBJ databases">
        <title>Comparative genomics of anhydrobiosis in the tardigrade Hypsibius dujardini.</title>
        <authorList>
            <person name="Yoshida Y."/>
            <person name="Koutsovoulos G."/>
            <person name="Laetsch D."/>
            <person name="Stevens L."/>
            <person name="Kumar S."/>
            <person name="Horikawa D."/>
            <person name="Ishino K."/>
            <person name="Komine S."/>
            <person name="Tomita M."/>
            <person name="Blaxter M."/>
            <person name="Arakawa K."/>
        </authorList>
    </citation>
    <scope>NUCLEOTIDE SEQUENCE [LARGE SCALE GENOMIC DNA]</scope>
    <source>
        <strain evidence="2">Z151</strain>
    </source>
</reference>